<dbReference type="RefSeq" id="WP_136456174.1">
    <property type="nucleotide sequence ID" value="NZ_SRSF01000001.1"/>
</dbReference>
<organism evidence="2 3">
    <name type="scientific">Neolewinella litorea</name>
    <dbReference type="NCBI Taxonomy" id="2562452"/>
    <lineage>
        <taxon>Bacteria</taxon>
        <taxon>Pseudomonadati</taxon>
        <taxon>Bacteroidota</taxon>
        <taxon>Saprospiria</taxon>
        <taxon>Saprospirales</taxon>
        <taxon>Lewinellaceae</taxon>
        <taxon>Neolewinella</taxon>
    </lineage>
</organism>
<dbReference type="Proteomes" id="UP000308528">
    <property type="component" value="Unassembled WGS sequence"/>
</dbReference>
<keyword evidence="3" id="KW-1185">Reference proteome</keyword>
<reference evidence="2 3" key="1">
    <citation type="submission" date="2019-04" db="EMBL/GenBank/DDBJ databases">
        <title>Lewinella litorea sp. nov., isolated from a marine sand.</title>
        <authorList>
            <person name="Yoon J.-H."/>
        </authorList>
    </citation>
    <scope>NUCLEOTIDE SEQUENCE [LARGE SCALE GENOMIC DNA]</scope>
    <source>
        <strain evidence="2 3">HSMS-39</strain>
    </source>
</reference>
<accession>A0A4S4NSD8</accession>
<keyword evidence="1" id="KW-0732">Signal</keyword>
<evidence type="ECO:0000256" key="1">
    <source>
        <dbReference type="SAM" id="SignalP"/>
    </source>
</evidence>
<feature type="signal peptide" evidence="1">
    <location>
        <begin position="1"/>
        <end position="23"/>
    </location>
</feature>
<proteinExistence type="predicted"/>
<dbReference type="NCBIfam" id="TIGR03519">
    <property type="entry name" value="T9SS_PorP_fam"/>
    <property type="match status" value="1"/>
</dbReference>
<comment type="caution">
    <text evidence="2">The sequence shown here is derived from an EMBL/GenBank/DDBJ whole genome shotgun (WGS) entry which is preliminary data.</text>
</comment>
<dbReference type="AlphaFoldDB" id="A0A4S4NSD8"/>
<evidence type="ECO:0000313" key="2">
    <source>
        <dbReference type="EMBL" id="THH41348.1"/>
    </source>
</evidence>
<evidence type="ECO:0000313" key="3">
    <source>
        <dbReference type="Proteomes" id="UP000308528"/>
    </source>
</evidence>
<sequence>MRFSLAPVLICLSCLLAPAGAAAQDALFSQTFASPLTLSPALAGLFPGRYRVAVNHRSQWGQAMATPFSTSSFAADFHYDFHPKRRTSDGFGAGVLFHNDRMADAGFSVNQVMVGGAYHKRLDARGTETLSAGFQAGVVQRTIGYGDLTFEDEFNGLDGYLIGAGGEVLPENSVSFGDYQIGINYSLTPQSRTAVFAGVSLHHLSQPEQSFYALATAGEDIEVTNTLYSRYGAYVNFRIPLSLTTQLSPRAYAVTQGPHAMVLLGTNLRLLVNDSDGTAFHVGAHLRGARSVDGFAPETLIGFMGLEVADFLFGFSYDASVRDFTATDRNRSAFELSATFTGLSDDDAAVPCPKF</sequence>
<dbReference type="OrthoDB" id="1186563at2"/>
<dbReference type="InterPro" id="IPR019861">
    <property type="entry name" value="PorP/SprF_Bacteroidetes"/>
</dbReference>
<name>A0A4S4NSD8_9BACT</name>
<dbReference type="Pfam" id="PF11751">
    <property type="entry name" value="PorP_SprF"/>
    <property type="match status" value="1"/>
</dbReference>
<protein>
    <submittedName>
        <fullName evidence="2">Type IX secretion system membrane protein PorP/SprF</fullName>
    </submittedName>
</protein>
<feature type="chain" id="PRO_5020801730" evidence="1">
    <location>
        <begin position="24"/>
        <end position="355"/>
    </location>
</feature>
<gene>
    <name evidence="2" type="ORF">E4021_01750</name>
</gene>
<dbReference type="EMBL" id="SRSF01000001">
    <property type="protein sequence ID" value="THH41348.1"/>
    <property type="molecule type" value="Genomic_DNA"/>
</dbReference>